<dbReference type="NCBIfam" id="TIGR00082">
    <property type="entry name" value="rbfA"/>
    <property type="match status" value="1"/>
</dbReference>
<dbReference type="Pfam" id="PF02033">
    <property type="entry name" value="RBFA"/>
    <property type="match status" value="1"/>
</dbReference>
<dbReference type="InterPro" id="IPR000238">
    <property type="entry name" value="RbfA"/>
</dbReference>
<comment type="function">
    <text evidence="2">One of several proteins that assist in the late maturation steps of the functional core of the 30S ribosomal subunit. Associates with free 30S ribosomal subunits (but not with 30S subunits that are part of 70S ribosomes or polysomes). Required for efficient processing of 16S rRNA. May interact with the 5'-terminal helix region of 16S rRNA.</text>
</comment>
<dbReference type="Gene3D" id="3.30.300.20">
    <property type="match status" value="1"/>
</dbReference>
<comment type="subunit">
    <text evidence="2">Monomer. Binds 30S ribosomal subunits, but not 50S ribosomal subunits or 70S ribosomes.</text>
</comment>
<dbReference type="GO" id="GO:0043024">
    <property type="term" value="F:ribosomal small subunit binding"/>
    <property type="evidence" value="ECO:0007669"/>
    <property type="project" value="TreeGrafter"/>
</dbReference>
<dbReference type="Proteomes" id="UP000230603">
    <property type="component" value="Unassembled WGS sequence"/>
</dbReference>
<organism evidence="3 4">
    <name type="scientific">Candidatus Tagabacteria bacterium CG10_big_fil_rev_8_21_14_0_10_40_13</name>
    <dbReference type="NCBI Taxonomy" id="1975022"/>
    <lineage>
        <taxon>Bacteria</taxon>
        <taxon>Candidatus Tagaibacteriota</taxon>
    </lineage>
</organism>
<dbReference type="SUPFAM" id="SSF89919">
    <property type="entry name" value="Ribosome-binding factor A, RbfA"/>
    <property type="match status" value="1"/>
</dbReference>
<dbReference type="PANTHER" id="PTHR33515">
    <property type="entry name" value="RIBOSOME-BINDING FACTOR A, CHLOROPLASTIC-RELATED"/>
    <property type="match status" value="1"/>
</dbReference>
<dbReference type="GO" id="GO:0030490">
    <property type="term" value="P:maturation of SSU-rRNA"/>
    <property type="evidence" value="ECO:0007669"/>
    <property type="project" value="UniProtKB-UniRule"/>
</dbReference>
<proteinExistence type="inferred from homology"/>
<name>A0A2M8L953_9BACT</name>
<gene>
    <name evidence="2 3" type="primary">rbfA</name>
    <name evidence="3" type="ORF">COV00_01315</name>
</gene>
<protein>
    <recommendedName>
        <fullName evidence="2">Ribosome-binding factor A</fullName>
    </recommendedName>
</protein>
<dbReference type="EMBL" id="PFEP01000021">
    <property type="protein sequence ID" value="PJE73157.1"/>
    <property type="molecule type" value="Genomic_DNA"/>
</dbReference>
<keyword evidence="1 2" id="KW-0690">Ribosome biogenesis</keyword>
<sequence>MNNHKKERLQSLFQKLISAFLQRANIKDCLITVTHIEFSENLKNVKVFVSIYPEKEENNILKILEKQKSGLKKHLASKTRMKFLPNVNLEIDKGEKNRLRIEELLNK</sequence>
<dbReference type="InterPro" id="IPR023799">
    <property type="entry name" value="RbfA_dom_sf"/>
</dbReference>
<evidence type="ECO:0000256" key="2">
    <source>
        <dbReference type="HAMAP-Rule" id="MF_00003"/>
    </source>
</evidence>
<comment type="subcellular location">
    <subcellularLocation>
        <location evidence="2">Cytoplasm</location>
    </subcellularLocation>
</comment>
<accession>A0A2M8L953</accession>
<evidence type="ECO:0000313" key="3">
    <source>
        <dbReference type="EMBL" id="PJE73157.1"/>
    </source>
</evidence>
<reference evidence="4" key="1">
    <citation type="submission" date="2017-09" db="EMBL/GenBank/DDBJ databases">
        <title>Depth-based differentiation of microbial function through sediment-hosted aquifers and enrichment of novel symbionts in the deep terrestrial subsurface.</title>
        <authorList>
            <person name="Probst A.J."/>
            <person name="Ladd B."/>
            <person name="Jarett J.K."/>
            <person name="Geller-Mcgrath D.E."/>
            <person name="Sieber C.M.K."/>
            <person name="Emerson J.B."/>
            <person name="Anantharaman K."/>
            <person name="Thomas B.C."/>
            <person name="Malmstrom R."/>
            <person name="Stieglmeier M."/>
            <person name="Klingl A."/>
            <person name="Woyke T."/>
            <person name="Ryan C.M."/>
            <person name="Banfield J.F."/>
        </authorList>
    </citation>
    <scope>NUCLEOTIDE SEQUENCE [LARGE SCALE GENOMIC DNA]</scope>
</reference>
<evidence type="ECO:0000313" key="4">
    <source>
        <dbReference type="Proteomes" id="UP000230603"/>
    </source>
</evidence>
<dbReference type="InterPro" id="IPR015946">
    <property type="entry name" value="KH_dom-like_a/b"/>
</dbReference>
<comment type="similarity">
    <text evidence="2">Belongs to the RbfA family.</text>
</comment>
<dbReference type="GO" id="GO:0005829">
    <property type="term" value="C:cytosol"/>
    <property type="evidence" value="ECO:0007669"/>
    <property type="project" value="TreeGrafter"/>
</dbReference>
<evidence type="ECO:0000256" key="1">
    <source>
        <dbReference type="ARBA" id="ARBA00022517"/>
    </source>
</evidence>
<dbReference type="HAMAP" id="MF_00003">
    <property type="entry name" value="RbfA"/>
    <property type="match status" value="1"/>
</dbReference>
<comment type="caution">
    <text evidence="3">The sequence shown here is derived from an EMBL/GenBank/DDBJ whole genome shotgun (WGS) entry which is preliminary data.</text>
</comment>
<dbReference type="AlphaFoldDB" id="A0A2M8L953"/>
<keyword evidence="2" id="KW-0963">Cytoplasm</keyword>
<dbReference type="PANTHER" id="PTHR33515:SF1">
    <property type="entry name" value="RIBOSOME-BINDING FACTOR A, CHLOROPLASTIC-RELATED"/>
    <property type="match status" value="1"/>
</dbReference>